<accession>A0A2J6TQ87</accession>
<keyword evidence="2" id="KW-1185">Reference proteome</keyword>
<dbReference type="OrthoDB" id="1193027at2759"/>
<evidence type="ECO:0000313" key="2">
    <source>
        <dbReference type="Proteomes" id="UP000235371"/>
    </source>
</evidence>
<gene>
    <name evidence="1" type="ORF">K444DRAFT_625771</name>
</gene>
<evidence type="ECO:0000313" key="1">
    <source>
        <dbReference type="EMBL" id="PMD65185.1"/>
    </source>
</evidence>
<proteinExistence type="predicted"/>
<name>A0A2J6TQ87_9HELO</name>
<dbReference type="EMBL" id="KZ613747">
    <property type="protein sequence ID" value="PMD65185.1"/>
    <property type="molecule type" value="Genomic_DNA"/>
</dbReference>
<reference evidence="1 2" key="1">
    <citation type="submission" date="2016-04" db="EMBL/GenBank/DDBJ databases">
        <title>A degradative enzymes factory behind the ericoid mycorrhizal symbiosis.</title>
        <authorList>
            <consortium name="DOE Joint Genome Institute"/>
            <person name="Martino E."/>
            <person name="Morin E."/>
            <person name="Grelet G."/>
            <person name="Kuo A."/>
            <person name="Kohler A."/>
            <person name="Daghino S."/>
            <person name="Barry K."/>
            <person name="Choi C."/>
            <person name="Cichocki N."/>
            <person name="Clum A."/>
            <person name="Copeland A."/>
            <person name="Hainaut M."/>
            <person name="Haridas S."/>
            <person name="Labutti K."/>
            <person name="Lindquist E."/>
            <person name="Lipzen A."/>
            <person name="Khouja H.-R."/>
            <person name="Murat C."/>
            <person name="Ohm R."/>
            <person name="Olson A."/>
            <person name="Spatafora J."/>
            <person name="Veneault-Fourrey C."/>
            <person name="Henrissat B."/>
            <person name="Grigoriev I."/>
            <person name="Martin F."/>
            <person name="Perotto S."/>
        </authorList>
    </citation>
    <scope>NUCLEOTIDE SEQUENCE [LARGE SCALE GENOMIC DNA]</scope>
    <source>
        <strain evidence="1 2">E</strain>
    </source>
</reference>
<dbReference type="GeneID" id="36590645"/>
<dbReference type="Proteomes" id="UP000235371">
    <property type="component" value="Unassembled WGS sequence"/>
</dbReference>
<dbReference type="STRING" id="1095630.A0A2J6TQ87"/>
<organism evidence="1 2">
    <name type="scientific">Hyaloscypha bicolor E</name>
    <dbReference type="NCBI Taxonomy" id="1095630"/>
    <lineage>
        <taxon>Eukaryota</taxon>
        <taxon>Fungi</taxon>
        <taxon>Dikarya</taxon>
        <taxon>Ascomycota</taxon>
        <taxon>Pezizomycotina</taxon>
        <taxon>Leotiomycetes</taxon>
        <taxon>Helotiales</taxon>
        <taxon>Hyaloscyphaceae</taxon>
        <taxon>Hyaloscypha</taxon>
        <taxon>Hyaloscypha bicolor</taxon>
    </lineage>
</organism>
<dbReference type="AlphaFoldDB" id="A0A2J6TQ87"/>
<sequence length="238" mass="26253">MSTCIVKASPISFEKASKNCVITNVAMTRLIVELVVNPAFGFCTNISNNSTCGNNVTCEGSVFSSYKLIDAFIRPIEYNSKLDNGNRNIKHCCVFFRNSLSVRGLHILAWPRQHNSCQHASLYAGLNQTVNATEQFAYYQVLTDIEPPSIGCSTFGYIIDVDSGLCLTANKTQGAYPDFEGAELMLEPCYSCSTTGGPPQEQLFCSDFYTQGVYDPYQCMLFFGDATFPDSFYGPTYG</sequence>
<dbReference type="RefSeq" id="XP_024742089.1">
    <property type="nucleotide sequence ID" value="XM_024882568.1"/>
</dbReference>
<dbReference type="InParanoid" id="A0A2J6TQ87"/>
<protein>
    <submittedName>
        <fullName evidence="1">Uncharacterized protein</fullName>
    </submittedName>
</protein>